<dbReference type="OrthoDB" id="3515175at2759"/>
<proteinExistence type="predicted"/>
<dbReference type="Gene3D" id="3.80.10.10">
    <property type="entry name" value="Ribonuclease Inhibitor"/>
    <property type="match status" value="1"/>
</dbReference>
<dbReference type="Proteomes" id="UP000287166">
    <property type="component" value="Unassembled WGS sequence"/>
</dbReference>
<reference evidence="1 2" key="1">
    <citation type="journal article" date="2018" name="Sci. Rep.">
        <title>Genome sequence of the cauliflower mushroom Sparassis crispa (Hanabiratake) and its association with beneficial usage.</title>
        <authorList>
            <person name="Kiyama R."/>
            <person name="Furutani Y."/>
            <person name="Kawaguchi K."/>
            <person name="Nakanishi T."/>
        </authorList>
    </citation>
    <scope>NUCLEOTIDE SEQUENCE [LARGE SCALE GENOMIC DNA]</scope>
</reference>
<dbReference type="SUPFAM" id="SSF52047">
    <property type="entry name" value="RNI-like"/>
    <property type="match status" value="1"/>
</dbReference>
<organism evidence="1 2">
    <name type="scientific">Sparassis crispa</name>
    <dbReference type="NCBI Taxonomy" id="139825"/>
    <lineage>
        <taxon>Eukaryota</taxon>
        <taxon>Fungi</taxon>
        <taxon>Dikarya</taxon>
        <taxon>Basidiomycota</taxon>
        <taxon>Agaricomycotina</taxon>
        <taxon>Agaricomycetes</taxon>
        <taxon>Polyporales</taxon>
        <taxon>Sparassidaceae</taxon>
        <taxon>Sparassis</taxon>
    </lineage>
</organism>
<gene>
    <name evidence="1" type="ORF">SCP_0700840</name>
</gene>
<dbReference type="InterPro" id="IPR032675">
    <property type="entry name" value="LRR_dom_sf"/>
</dbReference>
<dbReference type="RefSeq" id="XP_027615817.1">
    <property type="nucleotide sequence ID" value="XM_027760016.1"/>
</dbReference>
<name>A0A401GT38_9APHY</name>
<dbReference type="AlphaFoldDB" id="A0A401GT38"/>
<sequence>MVLHIRRPSTAASRPITTSGATAAFPCALHTDLTVGEDAYSSDVTFQNSLLSASMGSWDGDNNDGISVIDVTDPENPAYCFVTTDTPLSAEQYVRHYYPVPTEESRDPERSRLTGKTVLETIGLLDGEKLVTLDMLAEVWPDEYQSEAVERPAGDIAASTSAATEPAEEAPIPSLATLAFAQAFDHALGKGDTSEIENLLWLPGKLADTKSILRTKSPFPDNAVQLLVKVLTEMKETTSVDLTDFALSSEQAVRIASQLPGHESLNLSFNAQITADTVREILTAAPGLKRLVLMGCTSVTSKELYDLLRKEPQLFYRLEALMHPSLLCTAEPPPYPIAFTLMTSYESIMPSIRGCSLALFTLMGVVGALADVLRSFRSARRIVFDMNSGTPFQAAATARPREPGMPWGTRSLVTVPALSVDVLRAVEPGWAFLFQMSMFHEKNNWCFLRLTPTERNQEEAVQEQPWPPREWEIHDVRGFLRIATAEGRPAPSEEAVQELEELLRHTPKFGSQLCLMDHQDLNVFMQSIHMF</sequence>
<accession>A0A401GT38</accession>
<evidence type="ECO:0008006" key="3">
    <source>
        <dbReference type="Google" id="ProtNLM"/>
    </source>
</evidence>
<dbReference type="GeneID" id="38781821"/>
<evidence type="ECO:0000313" key="2">
    <source>
        <dbReference type="Proteomes" id="UP000287166"/>
    </source>
</evidence>
<dbReference type="InParanoid" id="A0A401GT38"/>
<dbReference type="EMBL" id="BFAD01000007">
    <property type="protein sequence ID" value="GBE84904.1"/>
    <property type="molecule type" value="Genomic_DNA"/>
</dbReference>
<comment type="caution">
    <text evidence="1">The sequence shown here is derived from an EMBL/GenBank/DDBJ whole genome shotgun (WGS) entry which is preliminary data.</text>
</comment>
<evidence type="ECO:0000313" key="1">
    <source>
        <dbReference type="EMBL" id="GBE84904.1"/>
    </source>
</evidence>
<keyword evidence="2" id="KW-1185">Reference proteome</keyword>
<protein>
    <recommendedName>
        <fullName evidence="3">RNI-like protein</fullName>
    </recommendedName>
</protein>
<dbReference type="STRING" id="139825.A0A401GT38"/>